<gene>
    <name evidence="1" type="ORF">TbgDal_X890</name>
</gene>
<dbReference type="KEGG" id="tbg:TbgDal_X890"/>
<protein>
    <submittedName>
        <fullName evidence="1">Uncharacterized protein</fullName>
    </submittedName>
</protein>
<reference evidence="2" key="1">
    <citation type="journal article" date="2010" name="PLoS Negl. Trop. Dis.">
        <title>The genome sequence of Trypanosoma brucei gambiense, causative agent of chronic human african trypanosomiasis.</title>
        <authorList>
            <person name="Jackson A.P."/>
            <person name="Sanders M."/>
            <person name="Berry A."/>
            <person name="McQuillan J."/>
            <person name="Aslett M.A."/>
            <person name="Quail M.A."/>
            <person name="Chukualim B."/>
            <person name="Capewell P."/>
            <person name="MacLeod A."/>
            <person name="Melville S.E."/>
            <person name="Gibson W."/>
            <person name="Barry J.D."/>
            <person name="Berriman M."/>
            <person name="Hertz-Fowler C."/>
        </authorList>
    </citation>
    <scope>NUCLEOTIDE SEQUENCE [LARGE SCALE GENOMIC DNA]</scope>
    <source>
        <strain evidence="2">MHOM/CI/86/DAL972</strain>
    </source>
</reference>
<name>D0A166_TRYB9</name>
<evidence type="ECO:0000313" key="2">
    <source>
        <dbReference type="Proteomes" id="UP000002316"/>
    </source>
</evidence>
<dbReference type="AlphaFoldDB" id="D0A166"/>
<organism evidence="1 2">
    <name type="scientific">Trypanosoma brucei gambiense (strain MHOM/CI/86/DAL972)</name>
    <dbReference type="NCBI Taxonomy" id="679716"/>
    <lineage>
        <taxon>Eukaryota</taxon>
        <taxon>Discoba</taxon>
        <taxon>Euglenozoa</taxon>
        <taxon>Kinetoplastea</taxon>
        <taxon>Metakinetoplastina</taxon>
        <taxon>Trypanosomatida</taxon>
        <taxon>Trypanosomatidae</taxon>
        <taxon>Trypanosoma</taxon>
    </lineage>
</organism>
<dbReference type="RefSeq" id="XP_011777274.1">
    <property type="nucleotide sequence ID" value="XM_011778972.1"/>
</dbReference>
<dbReference type="EMBL" id="FN554973">
    <property type="protein sequence ID" value="CBH15008.1"/>
    <property type="molecule type" value="Genomic_DNA"/>
</dbReference>
<sequence length="118" mass="14064">MIEIRAQEGKLHKNTSCNSLFLQVSLPHLFHSSKNRRRRRMKTITNPIHIYIYIYIFHSHETQLALPCPRAERRYTSMYKLADICVCVIVCVRRQKVEGNRNTNKKWNEFTAQYIAII</sequence>
<dbReference type="GeneID" id="23866009"/>
<accession>D0A166</accession>
<proteinExistence type="predicted"/>
<evidence type="ECO:0000313" key="1">
    <source>
        <dbReference type="EMBL" id="CBH15008.1"/>
    </source>
</evidence>
<dbReference type="Proteomes" id="UP000002316">
    <property type="component" value="Chromosome 10"/>
</dbReference>